<accession>A0ABY9D4B2</accession>
<name>A0ABY9D4B2_VITVI</name>
<dbReference type="PANTHER" id="PTHR33983:SF1">
    <property type="entry name" value="OS07G0185900 PROTEIN"/>
    <property type="match status" value="1"/>
</dbReference>
<reference evidence="2 3" key="1">
    <citation type="journal article" date="2023" name="Hortic Res">
        <title>The complete reference genome for grapevine (Vitis vinifera L.) genetics and breeding.</title>
        <authorList>
            <person name="Shi X."/>
            <person name="Cao S."/>
            <person name="Wang X."/>
            <person name="Huang S."/>
            <person name="Wang Y."/>
            <person name="Liu Z."/>
            <person name="Liu W."/>
            <person name="Leng X."/>
            <person name="Peng Y."/>
            <person name="Wang N."/>
            <person name="Wang Y."/>
            <person name="Ma Z."/>
            <person name="Xu X."/>
            <person name="Zhang F."/>
            <person name="Xue H."/>
            <person name="Zhong H."/>
            <person name="Wang Y."/>
            <person name="Zhang K."/>
            <person name="Velt A."/>
            <person name="Avia K."/>
            <person name="Holtgrawe D."/>
            <person name="Grimplet J."/>
            <person name="Matus J.T."/>
            <person name="Ware D."/>
            <person name="Wu X."/>
            <person name="Wang H."/>
            <person name="Liu C."/>
            <person name="Fang Y."/>
            <person name="Rustenholz C."/>
            <person name="Cheng Z."/>
            <person name="Xiao H."/>
            <person name="Zhou Y."/>
        </authorList>
    </citation>
    <scope>NUCLEOTIDE SEQUENCE [LARGE SCALE GENOMIC DNA]</scope>
    <source>
        <strain evidence="3">cv. Pinot noir / PN40024</strain>
        <tissue evidence="2">Leaf</tissue>
    </source>
</reference>
<dbReference type="EMBL" id="CP126660">
    <property type="protein sequence ID" value="WKA02347.1"/>
    <property type="molecule type" value="Genomic_DNA"/>
</dbReference>
<organism evidence="2 3">
    <name type="scientific">Vitis vinifera</name>
    <name type="common">Grape</name>
    <dbReference type="NCBI Taxonomy" id="29760"/>
    <lineage>
        <taxon>Eukaryota</taxon>
        <taxon>Viridiplantae</taxon>
        <taxon>Streptophyta</taxon>
        <taxon>Embryophyta</taxon>
        <taxon>Tracheophyta</taxon>
        <taxon>Spermatophyta</taxon>
        <taxon>Magnoliopsida</taxon>
        <taxon>eudicotyledons</taxon>
        <taxon>Gunneridae</taxon>
        <taxon>Pentapetalae</taxon>
        <taxon>rosids</taxon>
        <taxon>Vitales</taxon>
        <taxon>Vitaceae</taxon>
        <taxon>Viteae</taxon>
        <taxon>Vitis</taxon>
    </lineage>
</organism>
<dbReference type="PANTHER" id="PTHR33983">
    <property type="entry name" value="OS07G0185900 PROTEIN"/>
    <property type="match status" value="1"/>
</dbReference>
<keyword evidence="3" id="KW-1185">Reference proteome</keyword>
<gene>
    <name evidence="2" type="ORF">VitviT2T_020548</name>
</gene>
<evidence type="ECO:0000256" key="1">
    <source>
        <dbReference type="SAM" id="MobiDB-lite"/>
    </source>
</evidence>
<feature type="region of interest" description="Disordered" evidence="1">
    <location>
        <begin position="29"/>
        <end position="65"/>
    </location>
</feature>
<proteinExistence type="predicted"/>
<sequence>MGKYTELLDAGVRIMARFHSHCPQTARMYYHPPSNSDHDHVHHHPHGHLASSAGLGGSSCGSKGVKDAHEDQIILYSI</sequence>
<dbReference type="Proteomes" id="UP001227230">
    <property type="component" value="Chromosome 13"/>
</dbReference>
<evidence type="ECO:0000313" key="2">
    <source>
        <dbReference type="EMBL" id="WKA02347.1"/>
    </source>
</evidence>
<protein>
    <submittedName>
        <fullName evidence="2">Uncharacterized protein</fullName>
    </submittedName>
</protein>
<evidence type="ECO:0000313" key="3">
    <source>
        <dbReference type="Proteomes" id="UP001227230"/>
    </source>
</evidence>